<evidence type="ECO:0000313" key="4">
    <source>
        <dbReference type="Proteomes" id="UP000591071"/>
    </source>
</evidence>
<dbReference type="Pfam" id="PF02272">
    <property type="entry name" value="DHHA1"/>
    <property type="match status" value="1"/>
</dbReference>
<dbReference type="Proteomes" id="UP000591071">
    <property type="component" value="Unassembled WGS sequence"/>
</dbReference>
<dbReference type="PANTHER" id="PTHR47618:SF1">
    <property type="entry name" value="BIFUNCTIONAL OLIGORIBONUCLEASE AND PAP PHOSPHATASE NRNA"/>
    <property type="match status" value="1"/>
</dbReference>
<feature type="domain" description="DHHA1" evidence="2">
    <location>
        <begin position="232"/>
        <end position="308"/>
    </location>
</feature>
<dbReference type="EMBL" id="JABAFG010000011">
    <property type="protein sequence ID" value="NME28540.1"/>
    <property type="molecule type" value="Genomic_DNA"/>
</dbReference>
<name>A0A848BTM4_9FIRM</name>
<dbReference type="Gene3D" id="3.10.310.30">
    <property type="match status" value="1"/>
</dbReference>
<dbReference type="AlphaFoldDB" id="A0A848BTM4"/>
<sequence length="314" mass="34258">MNITPEEIRHLLQHYSHVLLTAHVNPDGDAIGSLVAMQDYLERMGKQVVTVIDDDIDDKFFFLPGVSQFKKPAAVHTDDSWLTVILDATSADRCGAVESLIHGDVLNIDHHISNAHFARYEYIRPECAATGEILTQLFLTWGDGVNQPEAMALYMAIATDSGFFKFSNTTGHTLRMAASLVDAGAMPHVISEHLEAQSLVKLHALSEVLKHIELFGNNKVAGITFSPDVLKYTGEHTGGYIDYARTVKGVDIAFTVKYISDKETRVSLRSKQADVNAIASVFGGGGHVRAAGCTIGAPLEKAKKMLIKEILKAV</sequence>
<dbReference type="RefSeq" id="WP_170087659.1">
    <property type="nucleotide sequence ID" value="NZ_JABAFG010000011.1"/>
</dbReference>
<dbReference type="Gene3D" id="3.90.1640.10">
    <property type="entry name" value="inorganic pyrophosphatase (n-terminal core)"/>
    <property type="match status" value="1"/>
</dbReference>
<dbReference type="PANTHER" id="PTHR47618">
    <property type="entry name" value="BIFUNCTIONAL OLIGORIBONUCLEASE AND PAP PHOSPHATASE NRNA"/>
    <property type="match status" value="1"/>
</dbReference>
<organism evidence="3 4">
    <name type="scientific">Megasphaera hexanoica</name>
    <dbReference type="NCBI Taxonomy" id="1675036"/>
    <lineage>
        <taxon>Bacteria</taxon>
        <taxon>Bacillati</taxon>
        <taxon>Bacillota</taxon>
        <taxon>Negativicutes</taxon>
        <taxon>Veillonellales</taxon>
        <taxon>Veillonellaceae</taxon>
        <taxon>Megasphaera</taxon>
    </lineage>
</organism>
<gene>
    <name evidence="3" type="ORF">HF872_07865</name>
</gene>
<evidence type="ECO:0000259" key="1">
    <source>
        <dbReference type="Pfam" id="PF01368"/>
    </source>
</evidence>
<dbReference type="Pfam" id="PF01368">
    <property type="entry name" value="DHH"/>
    <property type="match status" value="1"/>
</dbReference>
<accession>A0A848BTM4</accession>
<dbReference type="GO" id="GO:0003676">
    <property type="term" value="F:nucleic acid binding"/>
    <property type="evidence" value="ECO:0007669"/>
    <property type="project" value="InterPro"/>
</dbReference>
<dbReference type="SUPFAM" id="SSF64182">
    <property type="entry name" value="DHH phosphoesterases"/>
    <property type="match status" value="1"/>
</dbReference>
<evidence type="ECO:0000259" key="2">
    <source>
        <dbReference type="Pfam" id="PF02272"/>
    </source>
</evidence>
<dbReference type="InterPro" id="IPR051319">
    <property type="entry name" value="Oligoribo/pAp-PDE_c-di-AMP_PDE"/>
</dbReference>
<dbReference type="InterPro" id="IPR001667">
    <property type="entry name" value="DDH_dom"/>
</dbReference>
<dbReference type="InterPro" id="IPR038763">
    <property type="entry name" value="DHH_sf"/>
</dbReference>
<proteinExistence type="predicted"/>
<reference evidence="3 4" key="1">
    <citation type="submission" date="2020-04" db="EMBL/GenBank/DDBJ databases">
        <authorList>
            <person name="Hitch T.C.A."/>
            <person name="Wylensek D."/>
            <person name="Clavel T."/>
        </authorList>
    </citation>
    <scope>NUCLEOTIDE SEQUENCE [LARGE SCALE GENOMIC DNA]</scope>
    <source>
        <strain evidence="3 4">Oil-RF-744-FAT-WT-6-1</strain>
    </source>
</reference>
<comment type="caution">
    <text evidence="3">The sequence shown here is derived from an EMBL/GenBank/DDBJ whole genome shotgun (WGS) entry which is preliminary data.</text>
</comment>
<protein>
    <submittedName>
        <fullName evidence="3">Bifunctional oligoribonuclease/PAP phosphatase NrnA</fullName>
    </submittedName>
</protein>
<dbReference type="InterPro" id="IPR003156">
    <property type="entry name" value="DHHA1_dom"/>
</dbReference>
<evidence type="ECO:0000313" key="3">
    <source>
        <dbReference type="EMBL" id="NME28540.1"/>
    </source>
</evidence>
<feature type="domain" description="DDH" evidence="1">
    <location>
        <begin position="18"/>
        <end position="157"/>
    </location>
</feature>